<evidence type="ECO:0000256" key="1">
    <source>
        <dbReference type="SAM" id="MobiDB-lite"/>
    </source>
</evidence>
<feature type="compositionally biased region" description="Acidic residues" evidence="1">
    <location>
        <begin position="86"/>
        <end position="107"/>
    </location>
</feature>
<protein>
    <recommendedName>
        <fullName evidence="2">DUF4218 domain-containing protein</fullName>
    </recommendedName>
</protein>
<comment type="caution">
    <text evidence="3">The sequence shown here is derived from an EMBL/GenBank/DDBJ whole genome shotgun (WGS) entry which is preliminary data.</text>
</comment>
<dbReference type="EMBL" id="NMUH01000217">
    <property type="protein sequence ID" value="MQL74642.1"/>
    <property type="molecule type" value="Genomic_DNA"/>
</dbReference>
<gene>
    <name evidence="3" type="ORF">Taro_006996</name>
</gene>
<feature type="domain" description="DUF4218" evidence="2">
    <location>
        <begin position="11"/>
        <end position="57"/>
    </location>
</feature>
<dbReference type="Proteomes" id="UP000652761">
    <property type="component" value="Unassembled WGS sequence"/>
</dbReference>
<organism evidence="3 4">
    <name type="scientific">Colocasia esculenta</name>
    <name type="common">Wild taro</name>
    <name type="synonym">Arum esculentum</name>
    <dbReference type="NCBI Taxonomy" id="4460"/>
    <lineage>
        <taxon>Eukaryota</taxon>
        <taxon>Viridiplantae</taxon>
        <taxon>Streptophyta</taxon>
        <taxon>Embryophyta</taxon>
        <taxon>Tracheophyta</taxon>
        <taxon>Spermatophyta</taxon>
        <taxon>Magnoliopsida</taxon>
        <taxon>Liliopsida</taxon>
        <taxon>Araceae</taxon>
        <taxon>Aroideae</taxon>
        <taxon>Colocasieae</taxon>
        <taxon>Colocasia</taxon>
    </lineage>
</organism>
<dbReference type="OrthoDB" id="783809at2759"/>
<proteinExistence type="predicted"/>
<evidence type="ECO:0000313" key="4">
    <source>
        <dbReference type="Proteomes" id="UP000652761"/>
    </source>
</evidence>
<feature type="compositionally biased region" description="Acidic residues" evidence="1">
    <location>
        <begin position="59"/>
        <end position="70"/>
    </location>
</feature>
<reference evidence="3" key="1">
    <citation type="submission" date="2017-07" db="EMBL/GenBank/DDBJ databases">
        <title>Taro Niue Genome Assembly and Annotation.</title>
        <authorList>
            <person name="Atibalentja N."/>
            <person name="Keating K."/>
            <person name="Fields C.J."/>
        </authorList>
    </citation>
    <scope>NUCLEOTIDE SEQUENCE</scope>
    <source>
        <strain evidence="3">Niue_2</strain>
        <tissue evidence="3">Leaf</tissue>
    </source>
</reference>
<feature type="region of interest" description="Disordered" evidence="1">
    <location>
        <begin position="48"/>
        <end position="71"/>
    </location>
</feature>
<evidence type="ECO:0000313" key="3">
    <source>
        <dbReference type="EMBL" id="MQL74642.1"/>
    </source>
</evidence>
<dbReference type="Pfam" id="PF13960">
    <property type="entry name" value="DUF4218"/>
    <property type="match status" value="1"/>
</dbReference>
<dbReference type="AlphaFoldDB" id="A0A843TQ90"/>
<feature type="region of interest" description="Disordered" evidence="1">
    <location>
        <begin position="86"/>
        <end position="119"/>
    </location>
</feature>
<dbReference type="InterPro" id="IPR025452">
    <property type="entry name" value="DUF4218"/>
</dbReference>
<accession>A0A843TQ90</accession>
<name>A0A843TQ90_COLES</name>
<sequence length="119" mass="13896">MQSASGECMHDFKMKIRNKAQVEGSITQAYLIEEISNFCSMYFESKIRTQRTQPPCNDDIGDSNDNEEKEVDLNALDDQVVEWEVEFDEEEEWTDDEDEEDDKDDTELGISSAFDDEYR</sequence>
<keyword evidence="4" id="KW-1185">Reference proteome</keyword>
<evidence type="ECO:0000259" key="2">
    <source>
        <dbReference type="Pfam" id="PF13960"/>
    </source>
</evidence>